<accession>A0A5B8MJ91</accession>
<keyword evidence="1" id="KW-0479">Metal-binding</keyword>
<dbReference type="GO" id="GO:0007032">
    <property type="term" value="P:endosome organization"/>
    <property type="evidence" value="ECO:0007669"/>
    <property type="project" value="TreeGrafter"/>
</dbReference>
<feature type="compositionally biased region" description="Acidic residues" evidence="6">
    <location>
        <begin position="1"/>
        <end position="11"/>
    </location>
</feature>
<feature type="repeat" description="CHCR" evidence="4">
    <location>
        <begin position="675"/>
        <end position="833"/>
    </location>
</feature>
<organism evidence="8 9">
    <name type="scientific">Chloropicon primus</name>
    <dbReference type="NCBI Taxonomy" id="1764295"/>
    <lineage>
        <taxon>Eukaryota</taxon>
        <taxon>Viridiplantae</taxon>
        <taxon>Chlorophyta</taxon>
        <taxon>Chloropicophyceae</taxon>
        <taxon>Chloropicales</taxon>
        <taxon>Chloropicaceae</taxon>
        <taxon>Chloropicon</taxon>
    </lineage>
</organism>
<name>A0A5B8MJ91_9CHLO</name>
<feature type="domain" description="Pep3/Vps18 beta-propeller" evidence="7">
    <location>
        <begin position="71"/>
        <end position="448"/>
    </location>
</feature>
<evidence type="ECO:0000256" key="6">
    <source>
        <dbReference type="SAM" id="MobiDB-lite"/>
    </source>
</evidence>
<dbReference type="GO" id="GO:0007033">
    <property type="term" value="P:vacuole organization"/>
    <property type="evidence" value="ECO:0007669"/>
    <property type="project" value="TreeGrafter"/>
</dbReference>
<evidence type="ECO:0000256" key="5">
    <source>
        <dbReference type="SAM" id="Coils"/>
    </source>
</evidence>
<reference evidence="8 9" key="1">
    <citation type="submission" date="2018-07" db="EMBL/GenBank/DDBJ databases">
        <title>The complete nuclear genome of the prasinophyte Chloropicon primus (CCMP1205).</title>
        <authorList>
            <person name="Pombert J.-F."/>
            <person name="Otis C."/>
            <person name="Turmel M."/>
            <person name="Lemieux C."/>
        </authorList>
    </citation>
    <scope>NUCLEOTIDE SEQUENCE [LARGE SCALE GENOMIC DNA]</scope>
    <source>
        <strain evidence="8 9">CCMP1205</strain>
    </source>
</reference>
<dbReference type="GO" id="GO:0048284">
    <property type="term" value="P:organelle fusion"/>
    <property type="evidence" value="ECO:0007669"/>
    <property type="project" value="TreeGrafter"/>
</dbReference>
<proteinExistence type="predicted"/>
<dbReference type="GO" id="GO:0030897">
    <property type="term" value="C:HOPS complex"/>
    <property type="evidence" value="ECO:0007669"/>
    <property type="project" value="TreeGrafter"/>
</dbReference>
<dbReference type="GO" id="GO:0006886">
    <property type="term" value="P:intracellular protein transport"/>
    <property type="evidence" value="ECO:0007669"/>
    <property type="project" value="UniProtKB-UniRule"/>
</dbReference>
<keyword evidence="5" id="KW-0175">Coiled coil</keyword>
<evidence type="ECO:0000256" key="2">
    <source>
        <dbReference type="ARBA" id="ARBA00022771"/>
    </source>
</evidence>
<evidence type="ECO:0000256" key="4">
    <source>
        <dbReference type="PROSITE-ProRule" id="PRU01006"/>
    </source>
</evidence>
<dbReference type="PANTHER" id="PTHR23323">
    <property type="entry name" value="VACUOLAR PROTEIN SORTING-ASSOCIATED PROTEIN"/>
    <property type="match status" value="1"/>
</dbReference>
<dbReference type="GO" id="GO:0006904">
    <property type="term" value="P:vesicle docking involved in exocytosis"/>
    <property type="evidence" value="ECO:0007669"/>
    <property type="project" value="TreeGrafter"/>
</dbReference>
<dbReference type="GO" id="GO:0008270">
    <property type="term" value="F:zinc ion binding"/>
    <property type="evidence" value="ECO:0007669"/>
    <property type="project" value="UniProtKB-KW"/>
</dbReference>
<evidence type="ECO:0000256" key="1">
    <source>
        <dbReference type="ARBA" id="ARBA00022723"/>
    </source>
</evidence>
<feature type="compositionally biased region" description="Gly residues" evidence="6">
    <location>
        <begin position="36"/>
        <end position="46"/>
    </location>
</feature>
<dbReference type="Proteomes" id="UP000316726">
    <property type="component" value="Chromosome 3"/>
</dbReference>
<dbReference type="PANTHER" id="PTHR23323:SF26">
    <property type="entry name" value="VACUOLAR PROTEIN SORTING-ASSOCIATED PROTEIN 18 HOMOLOG"/>
    <property type="match status" value="1"/>
</dbReference>
<keyword evidence="9" id="KW-1185">Reference proteome</keyword>
<feature type="coiled-coil region" evidence="5">
    <location>
        <begin position="869"/>
        <end position="903"/>
    </location>
</feature>
<dbReference type="InterPro" id="IPR007810">
    <property type="entry name" value="Pep3/Vps18_beta-prop"/>
</dbReference>
<dbReference type="PROSITE" id="PS50236">
    <property type="entry name" value="CHCR"/>
    <property type="match status" value="1"/>
</dbReference>
<dbReference type="OrthoDB" id="1845386at2759"/>
<protein>
    <submittedName>
        <fullName evidence="8">Vacuolar protein sorting-associated protein</fullName>
    </submittedName>
</protein>
<evidence type="ECO:0000313" key="8">
    <source>
        <dbReference type="EMBL" id="QDZ20154.1"/>
    </source>
</evidence>
<evidence type="ECO:0000313" key="9">
    <source>
        <dbReference type="Proteomes" id="UP000316726"/>
    </source>
</evidence>
<feature type="region of interest" description="Disordered" evidence="6">
    <location>
        <begin position="1"/>
        <end position="68"/>
    </location>
</feature>
<dbReference type="GO" id="GO:0005768">
    <property type="term" value="C:endosome"/>
    <property type="evidence" value="ECO:0007669"/>
    <property type="project" value="TreeGrafter"/>
</dbReference>
<dbReference type="EMBL" id="CP031036">
    <property type="protein sequence ID" value="QDZ20154.1"/>
    <property type="molecule type" value="Genomic_DNA"/>
</dbReference>
<sequence length="1044" mass="117458">MLEAWEDNEKEELERRRVTAVGGQMEGKTSTSGLFYDGGGGGGGGDGGKRRASREFGLPSSPSPLSPLGGPQFELELVEGRIPGEVNCAGASNDCVVLGTKNGSLLRYDYSDDYGVEQNRTIVQLSKSGKHEVTRIHLDRSSVHCLAVLSDKDSRQGGGGAAEYAYLNTVTQQPKLLAKLRGLEVESVGWADIHSENEFLRGSGTSTGPVLLGTKSGQFYELQVDDREKKERAPKLLFELPEKEAVFGIEVSTFGPSGSSILVVAITRTRCYFFSAEGTNLEGVFSRYADDGEGNLSFLELPGQNWVSGELHLHRNLKQIPQHLAWMAAPGVFHGQVNLEEASQADAQATYHTFLSNSALLDYLGDLGNSGGEDLGDGVAPRPLSMAVTEYHFILLFENTVKVINRINEKLVHEEVLEGNFKGRALGLVRDESAQVVYLYSTEGLYSFEVRNESQDIWRVYLDKGKYDLALEFARTVEQRNHVYNMRATRAMNREEYLEAAKIYSNVCGQPSFEEVCLKFIEISQFAGLQTFLQERLKKMSATERTQATMVSTWLTEIYLDAINEAYIRHGKDSAEYHDALQHFRSFLKSFKKYLDESTTSWLLSSYGHMEELIKYASLIEDHETVVQNLIQRDRADEAIQVLRKPTVPSSLWYKASPKLFLLEPHEMVDAWMIADKLLDPIKLLPSLLKVSDKGKASVHSEEAVRYLQFCINRMRNTDCRIHNLLLSFLSQNEEEGPLLKYLTMEGLSPSGEPYYDSKFALRLCMKMKKVRCCVQLYSMMHLYEEAVNNALHVDLELAKTVADRPEEDHILRKKLWLVIAQHVIEQDKSDKGENIRKAITFRKETDSLLKVEDILPFFPNFVLIDDFKDAIIQSLEEYNNQIEDLRNEMDEITHGTEALRQDIAAVSNRVVTVPQNETCAKCGEVVTQLSDNSSTGLGIEKYYVFPCRHVFRTSCLVDLLVELSPEATKRTIQSLCANIPFLRQKAPLNVEPAADSLERSCKKLDDILGQECPYCGDLLVKSISKPFISEEEYDGGEFATWEI</sequence>
<dbReference type="AlphaFoldDB" id="A0A5B8MJ91"/>
<dbReference type="InterPro" id="IPR000547">
    <property type="entry name" value="Clathrin_H-chain/VPS_repeat"/>
</dbReference>
<gene>
    <name evidence="8" type="ORF">A3770_03p26720</name>
</gene>
<keyword evidence="2" id="KW-0863">Zinc-finger</keyword>
<dbReference type="STRING" id="1764295.A0A5B8MJ91"/>
<keyword evidence="3" id="KW-0862">Zinc</keyword>
<evidence type="ECO:0000256" key="3">
    <source>
        <dbReference type="ARBA" id="ARBA00022833"/>
    </source>
</evidence>
<dbReference type="GO" id="GO:0030674">
    <property type="term" value="F:protein-macromolecule adaptor activity"/>
    <property type="evidence" value="ECO:0007669"/>
    <property type="project" value="TreeGrafter"/>
</dbReference>
<evidence type="ECO:0000259" key="7">
    <source>
        <dbReference type="Pfam" id="PF05131"/>
    </source>
</evidence>
<dbReference type="Pfam" id="PF05131">
    <property type="entry name" value="Pep3_Vps18"/>
    <property type="match status" value="1"/>
</dbReference>